<evidence type="ECO:0000259" key="10">
    <source>
        <dbReference type="Pfam" id="PF04290"/>
    </source>
</evidence>
<keyword evidence="7 9" id="KW-0472">Membrane</keyword>
<dbReference type="InterPro" id="IPR055348">
    <property type="entry name" value="DctQ"/>
</dbReference>
<evidence type="ECO:0000256" key="7">
    <source>
        <dbReference type="ARBA" id="ARBA00023136"/>
    </source>
</evidence>
<dbReference type="GO" id="GO:0005886">
    <property type="term" value="C:plasma membrane"/>
    <property type="evidence" value="ECO:0007669"/>
    <property type="project" value="UniProtKB-SubCell"/>
</dbReference>
<keyword evidence="5 9" id="KW-0812">Transmembrane</keyword>
<dbReference type="eggNOG" id="COG3090">
    <property type="taxonomic scope" value="Bacteria"/>
</dbReference>
<reference evidence="11 12" key="1">
    <citation type="submission" date="2017-08" db="EMBL/GenBank/DDBJ databases">
        <title>Multipartite genome sequences of Sinorhizobium species nodulating soybeans.</title>
        <authorList>
            <person name="Tian C.F."/>
        </authorList>
    </citation>
    <scope>NUCLEOTIDE SEQUENCE [LARGE SCALE GENOMIC DNA]</scope>
    <source>
        <strain evidence="11 12">CCBAU 05684</strain>
    </source>
</reference>
<dbReference type="AlphaFoldDB" id="A0A249PGI0"/>
<gene>
    <name evidence="11" type="ORF">SJ05684_c34490</name>
</gene>
<protein>
    <recommendedName>
        <fullName evidence="9">TRAP transporter small permease protein</fullName>
    </recommendedName>
</protein>
<feature type="transmembrane region" description="Helical" evidence="9">
    <location>
        <begin position="45"/>
        <end position="66"/>
    </location>
</feature>
<evidence type="ECO:0000256" key="1">
    <source>
        <dbReference type="ARBA" id="ARBA00004429"/>
    </source>
</evidence>
<sequence length="170" mass="18509">MLALLEKATERLIGLSAFLGTLGLLFIVAVIVVDVIGRNFGMPLYGSQDLIIMTMVVIVFGGMALCDRMDGHIVVDIFQESFPPGMNRVIDVFSALLGVIIFVLIAYTVFKSAQLSQMLNLSTNLLRLPIAWFQYTLCALSLVGALAMLLRAVTLLLGSGQQHHPEKDAL</sequence>
<evidence type="ECO:0000313" key="11">
    <source>
        <dbReference type="EMBL" id="ASY64865.1"/>
    </source>
</evidence>
<feature type="transmembrane region" description="Helical" evidence="9">
    <location>
        <begin position="130"/>
        <end position="157"/>
    </location>
</feature>
<keyword evidence="12" id="KW-1185">Reference proteome</keyword>
<dbReference type="OrthoDB" id="7854755at2"/>
<comment type="subcellular location">
    <subcellularLocation>
        <location evidence="1 9">Cell inner membrane</location>
        <topology evidence="1 9">Multi-pass membrane protein</topology>
    </subcellularLocation>
</comment>
<keyword evidence="4 9" id="KW-0997">Cell inner membrane</keyword>
<dbReference type="GO" id="GO:0022857">
    <property type="term" value="F:transmembrane transporter activity"/>
    <property type="evidence" value="ECO:0007669"/>
    <property type="project" value="UniProtKB-UniRule"/>
</dbReference>
<dbReference type="KEGG" id="esj:SJ05684_c34490"/>
<dbReference type="Proteomes" id="UP000217211">
    <property type="component" value="Chromosome"/>
</dbReference>
<proteinExistence type="inferred from homology"/>
<feature type="domain" description="Tripartite ATP-independent periplasmic transporters DctQ component" evidence="10">
    <location>
        <begin position="27"/>
        <end position="156"/>
    </location>
</feature>
<accession>A0A249PGI0</accession>
<evidence type="ECO:0000256" key="5">
    <source>
        <dbReference type="ARBA" id="ARBA00022692"/>
    </source>
</evidence>
<evidence type="ECO:0000256" key="9">
    <source>
        <dbReference type="RuleBase" id="RU369079"/>
    </source>
</evidence>
<evidence type="ECO:0000256" key="6">
    <source>
        <dbReference type="ARBA" id="ARBA00022989"/>
    </source>
</evidence>
<dbReference type="Pfam" id="PF04290">
    <property type="entry name" value="DctQ"/>
    <property type="match status" value="1"/>
</dbReference>
<dbReference type="STRING" id="716928.GCA_000261485_01482"/>
<dbReference type="PANTHER" id="PTHR35011">
    <property type="entry name" value="2,3-DIKETO-L-GULONATE TRAP TRANSPORTER SMALL PERMEASE PROTEIN YIAM"/>
    <property type="match status" value="1"/>
</dbReference>
<organism evidence="11 12">
    <name type="scientific">Sinorhizobium sojae CCBAU 05684</name>
    <dbReference type="NCBI Taxonomy" id="716928"/>
    <lineage>
        <taxon>Bacteria</taxon>
        <taxon>Pseudomonadati</taxon>
        <taxon>Pseudomonadota</taxon>
        <taxon>Alphaproteobacteria</taxon>
        <taxon>Hyphomicrobiales</taxon>
        <taxon>Rhizobiaceae</taxon>
        <taxon>Sinorhizobium/Ensifer group</taxon>
        <taxon>Sinorhizobium</taxon>
    </lineage>
</organism>
<evidence type="ECO:0000256" key="4">
    <source>
        <dbReference type="ARBA" id="ARBA00022519"/>
    </source>
</evidence>
<dbReference type="EMBL" id="CP023067">
    <property type="protein sequence ID" value="ASY64865.1"/>
    <property type="molecule type" value="Genomic_DNA"/>
</dbReference>
<keyword evidence="3" id="KW-1003">Cell membrane</keyword>
<comment type="similarity">
    <text evidence="8 9">Belongs to the TRAP transporter small permease family.</text>
</comment>
<dbReference type="InterPro" id="IPR007387">
    <property type="entry name" value="TRAP_DctQ"/>
</dbReference>
<keyword evidence="6 9" id="KW-1133">Transmembrane helix</keyword>
<keyword evidence="2 9" id="KW-0813">Transport</keyword>
<evidence type="ECO:0000256" key="2">
    <source>
        <dbReference type="ARBA" id="ARBA00022448"/>
    </source>
</evidence>
<feature type="transmembrane region" description="Helical" evidence="9">
    <location>
        <begin position="89"/>
        <end position="110"/>
    </location>
</feature>
<name>A0A249PGI0_9HYPH</name>
<comment type="function">
    <text evidence="9">Part of the tripartite ATP-independent periplasmic (TRAP) transport system.</text>
</comment>
<feature type="transmembrane region" description="Helical" evidence="9">
    <location>
        <begin position="12"/>
        <end position="33"/>
    </location>
</feature>
<evidence type="ECO:0000256" key="3">
    <source>
        <dbReference type="ARBA" id="ARBA00022475"/>
    </source>
</evidence>
<comment type="subunit">
    <text evidence="9">The complex comprises the extracytoplasmic solute receptor protein and the two transmembrane proteins.</text>
</comment>
<evidence type="ECO:0000256" key="8">
    <source>
        <dbReference type="ARBA" id="ARBA00038436"/>
    </source>
</evidence>
<evidence type="ECO:0000313" key="12">
    <source>
        <dbReference type="Proteomes" id="UP000217211"/>
    </source>
</evidence>